<dbReference type="PATRIC" id="fig|1423729.3.peg.1349"/>
<evidence type="ECO:0000259" key="3">
    <source>
        <dbReference type="Pfam" id="PF09186"/>
    </source>
</evidence>
<dbReference type="InterPro" id="IPR023582">
    <property type="entry name" value="Impact"/>
</dbReference>
<accession>A0A0R2CFJ3</accession>
<evidence type="ECO:0000256" key="1">
    <source>
        <dbReference type="ARBA" id="ARBA00007665"/>
    </source>
</evidence>
<dbReference type="Pfam" id="PF09186">
    <property type="entry name" value="DUF1949"/>
    <property type="match status" value="1"/>
</dbReference>
<dbReference type="InterPro" id="IPR020569">
    <property type="entry name" value="UPF0029_Impact_CS"/>
</dbReference>
<dbReference type="InterPro" id="IPR001498">
    <property type="entry name" value="Impact_N"/>
</dbReference>
<dbReference type="EMBL" id="AYZE01000015">
    <property type="protein sequence ID" value="KRM90424.1"/>
    <property type="molecule type" value="Genomic_DNA"/>
</dbReference>
<organism evidence="4 5">
    <name type="scientific">Liquorilactobacillus cacaonum DSM 21116</name>
    <dbReference type="NCBI Taxonomy" id="1423729"/>
    <lineage>
        <taxon>Bacteria</taxon>
        <taxon>Bacillati</taxon>
        <taxon>Bacillota</taxon>
        <taxon>Bacilli</taxon>
        <taxon>Lactobacillales</taxon>
        <taxon>Lactobacillaceae</taxon>
        <taxon>Liquorilactobacillus</taxon>
    </lineage>
</organism>
<dbReference type="Proteomes" id="UP000051131">
    <property type="component" value="Unassembled WGS sequence"/>
</dbReference>
<dbReference type="InterPro" id="IPR015796">
    <property type="entry name" value="Impact_YigZ-like"/>
</dbReference>
<dbReference type="RefSeq" id="WP_235807255.1">
    <property type="nucleotide sequence ID" value="NZ_AYZE01000015.1"/>
</dbReference>
<proteinExistence type="inferred from homology"/>
<dbReference type="Pfam" id="PF01205">
    <property type="entry name" value="Impact_N"/>
    <property type="match status" value="1"/>
</dbReference>
<sequence>MVIKKSIFICSVARTETEQEAQQFIKDITNQNAKARHNCFAYVIGDNNDIQRQSDNGEPSGTAGVPILEVLLKKDIHNVTAVVTRYFGGIKLGTGGLIRAYGQSTSLALEKNIVLKLPKNITKVTIAYSQLNKLQNFSTTNNLSLDQISYQENVTVLIATKISETHYYLEKIKDLLNGQVEFDSLGINYIEVSPDEQST</sequence>
<dbReference type="STRING" id="1423729.FC80_GL001328"/>
<dbReference type="PANTHER" id="PTHR16301:SF20">
    <property type="entry name" value="IMPACT FAMILY MEMBER YIGZ"/>
    <property type="match status" value="1"/>
</dbReference>
<name>A0A0R2CFJ3_9LACO</name>
<dbReference type="InterPro" id="IPR035647">
    <property type="entry name" value="EFG_III/V"/>
</dbReference>
<dbReference type="AlphaFoldDB" id="A0A0R2CFJ3"/>
<dbReference type="InterPro" id="IPR020568">
    <property type="entry name" value="Ribosomal_Su5_D2-typ_SF"/>
</dbReference>
<gene>
    <name evidence="4" type="ORF">FC80_GL001328</name>
</gene>
<evidence type="ECO:0000313" key="4">
    <source>
        <dbReference type="EMBL" id="KRM90424.1"/>
    </source>
</evidence>
<dbReference type="SUPFAM" id="SSF54980">
    <property type="entry name" value="EF-G C-terminal domain-like"/>
    <property type="match status" value="1"/>
</dbReference>
<dbReference type="Gene3D" id="3.30.230.30">
    <property type="entry name" value="Impact, N-terminal domain"/>
    <property type="match status" value="1"/>
</dbReference>
<evidence type="ECO:0000259" key="2">
    <source>
        <dbReference type="Pfam" id="PF01205"/>
    </source>
</evidence>
<dbReference type="InterPro" id="IPR036956">
    <property type="entry name" value="Impact_N_sf"/>
</dbReference>
<protein>
    <recommendedName>
        <fullName evidence="6">YigZ family protein</fullName>
    </recommendedName>
</protein>
<reference evidence="4 5" key="1">
    <citation type="journal article" date="2015" name="Genome Announc.">
        <title>Expanding the biotechnology potential of lactobacilli through comparative genomics of 213 strains and associated genera.</title>
        <authorList>
            <person name="Sun Z."/>
            <person name="Harris H.M."/>
            <person name="McCann A."/>
            <person name="Guo C."/>
            <person name="Argimon S."/>
            <person name="Zhang W."/>
            <person name="Yang X."/>
            <person name="Jeffery I.B."/>
            <person name="Cooney J.C."/>
            <person name="Kagawa T.F."/>
            <person name="Liu W."/>
            <person name="Song Y."/>
            <person name="Salvetti E."/>
            <person name="Wrobel A."/>
            <person name="Rasinkangas P."/>
            <person name="Parkhill J."/>
            <person name="Rea M.C."/>
            <person name="O'Sullivan O."/>
            <person name="Ritari J."/>
            <person name="Douillard F.P."/>
            <person name="Paul Ross R."/>
            <person name="Yang R."/>
            <person name="Briner A.E."/>
            <person name="Felis G.E."/>
            <person name="de Vos W.M."/>
            <person name="Barrangou R."/>
            <person name="Klaenhammer T.R."/>
            <person name="Caufield P.W."/>
            <person name="Cui Y."/>
            <person name="Zhang H."/>
            <person name="O'Toole P.W."/>
        </authorList>
    </citation>
    <scope>NUCLEOTIDE SEQUENCE [LARGE SCALE GENOMIC DNA]</scope>
    <source>
        <strain evidence="4 5">DSM 21116</strain>
    </source>
</reference>
<dbReference type="PROSITE" id="PS00910">
    <property type="entry name" value="UPF0029"/>
    <property type="match status" value="1"/>
</dbReference>
<feature type="domain" description="Impact N-terminal" evidence="2">
    <location>
        <begin position="4"/>
        <end position="109"/>
    </location>
</feature>
<dbReference type="NCBIfam" id="TIGR00257">
    <property type="entry name" value="IMPACT_YIGZ"/>
    <property type="match status" value="1"/>
</dbReference>
<comment type="caution">
    <text evidence="4">The sequence shown here is derived from an EMBL/GenBank/DDBJ whole genome shotgun (WGS) entry which is preliminary data.</text>
</comment>
<keyword evidence="5" id="KW-1185">Reference proteome</keyword>
<evidence type="ECO:0000313" key="5">
    <source>
        <dbReference type="Proteomes" id="UP000051131"/>
    </source>
</evidence>
<dbReference type="PANTHER" id="PTHR16301">
    <property type="entry name" value="IMPACT-RELATED"/>
    <property type="match status" value="1"/>
</dbReference>
<dbReference type="GO" id="GO:0006446">
    <property type="term" value="P:regulation of translational initiation"/>
    <property type="evidence" value="ECO:0007669"/>
    <property type="project" value="TreeGrafter"/>
</dbReference>
<feature type="domain" description="UPF0029" evidence="3">
    <location>
        <begin position="124"/>
        <end position="179"/>
    </location>
</feature>
<dbReference type="InterPro" id="IPR015269">
    <property type="entry name" value="UPF0029_Impact_C"/>
</dbReference>
<dbReference type="GO" id="GO:0005737">
    <property type="term" value="C:cytoplasm"/>
    <property type="evidence" value="ECO:0007669"/>
    <property type="project" value="TreeGrafter"/>
</dbReference>
<comment type="similarity">
    <text evidence="1">Belongs to the IMPACT family.</text>
</comment>
<evidence type="ECO:0008006" key="6">
    <source>
        <dbReference type="Google" id="ProtNLM"/>
    </source>
</evidence>
<dbReference type="SUPFAM" id="SSF54211">
    <property type="entry name" value="Ribosomal protein S5 domain 2-like"/>
    <property type="match status" value="1"/>
</dbReference>